<evidence type="ECO:0000256" key="2">
    <source>
        <dbReference type="ARBA" id="ARBA00022692"/>
    </source>
</evidence>
<feature type="transmembrane region" description="Helical" evidence="5">
    <location>
        <begin position="217"/>
        <end position="235"/>
    </location>
</feature>
<keyword evidence="4 5" id="KW-0472">Membrane</keyword>
<sequence length="236" mass="26071">MLILLISNGLVVISFISAMVVNPHTNWITNNYSKISLLTMSVLLAFTVVELIPIAVEYSHNGPIFIVLGILVPLLFHQGGQKHTNERKVHLSLKLLMISACLHSFIDGTIMITGILAGTSLGSLVVLSMLLHKFTEMIMFSLILASRIKRKINLFLYLLAINFFTVLGMVIASFLVTSPEIFSELAGIAISLSSGIFIHMSLTTLSTEISRSRLKFANIYPFVGCAIYFGLHVFMH</sequence>
<dbReference type="GO" id="GO:0016020">
    <property type="term" value="C:membrane"/>
    <property type="evidence" value="ECO:0007669"/>
    <property type="project" value="UniProtKB-SubCell"/>
</dbReference>
<gene>
    <name evidence="6" type="ORF">DC345_30270</name>
</gene>
<evidence type="ECO:0000256" key="3">
    <source>
        <dbReference type="ARBA" id="ARBA00022989"/>
    </source>
</evidence>
<comment type="caution">
    <text evidence="6">The sequence shown here is derived from an EMBL/GenBank/DDBJ whole genome shotgun (WGS) entry which is preliminary data.</text>
</comment>
<proteinExistence type="predicted"/>
<evidence type="ECO:0000256" key="5">
    <source>
        <dbReference type="SAM" id="Phobius"/>
    </source>
</evidence>
<evidence type="ECO:0000256" key="4">
    <source>
        <dbReference type="ARBA" id="ARBA00023136"/>
    </source>
</evidence>
<dbReference type="Pfam" id="PF02535">
    <property type="entry name" value="Zip"/>
    <property type="match status" value="1"/>
</dbReference>
<feature type="transmembrane region" description="Helical" evidence="5">
    <location>
        <begin position="152"/>
        <end position="175"/>
    </location>
</feature>
<reference evidence="6 7" key="1">
    <citation type="submission" date="2018-04" db="EMBL/GenBank/DDBJ databases">
        <title>Paenibacillus taichungensis Genome sequencing and assembly.</title>
        <authorList>
            <person name="Xu J."/>
            <person name="Rensing C."/>
            <person name="Mazhar H.S."/>
        </authorList>
    </citation>
    <scope>NUCLEOTIDE SEQUENCE [LARGE SCALE GENOMIC DNA]</scope>
    <source>
        <strain evidence="6 7">NC1</strain>
    </source>
</reference>
<keyword evidence="3 5" id="KW-1133">Transmembrane helix</keyword>
<name>A0A329QHD5_9BACL</name>
<evidence type="ECO:0000313" key="6">
    <source>
        <dbReference type="EMBL" id="RAW09748.1"/>
    </source>
</evidence>
<feature type="transmembrane region" description="Helical" evidence="5">
    <location>
        <begin position="35"/>
        <end position="56"/>
    </location>
</feature>
<dbReference type="Proteomes" id="UP000250642">
    <property type="component" value="Unassembled WGS sequence"/>
</dbReference>
<dbReference type="GO" id="GO:0046873">
    <property type="term" value="F:metal ion transmembrane transporter activity"/>
    <property type="evidence" value="ECO:0007669"/>
    <property type="project" value="InterPro"/>
</dbReference>
<feature type="transmembrane region" description="Helical" evidence="5">
    <location>
        <begin position="112"/>
        <end position="131"/>
    </location>
</feature>
<feature type="transmembrane region" description="Helical" evidence="5">
    <location>
        <begin position="62"/>
        <end position="77"/>
    </location>
</feature>
<evidence type="ECO:0000256" key="1">
    <source>
        <dbReference type="ARBA" id="ARBA00004141"/>
    </source>
</evidence>
<evidence type="ECO:0000313" key="7">
    <source>
        <dbReference type="Proteomes" id="UP000250642"/>
    </source>
</evidence>
<dbReference type="AlphaFoldDB" id="A0A329QHD5"/>
<protein>
    <recommendedName>
        <fullName evidence="8">ZIP family metal transporter</fullName>
    </recommendedName>
</protein>
<feature type="transmembrane region" description="Helical" evidence="5">
    <location>
        <begin position="6"/>
        <end position="23"/>
    </location>
</feature>
<evidence type="ECO:0008006" key="8">
    <source>
        <dbReference type="Google" id="ProtNLM"/>
    </source>
</evidence>
<keyword evidence="2 5" id="KW-0812">Transmembrane</keyword>
<feature type="transmembrane region" description="Helical" evidence="5">
    <location>
        <begin position="181"/>
        <end position="205"/>
    </location>
</feature>
<dbReference type="EMBL" id="QEVW01000033">
    <property type="protein sequence ID" value="RAW09748.1"/>
    <property type="molecule type" value="Genomic_DNA"/>
</dbReference>
<accession>A0A329QHD5</accession>
<organism evidence="6 7">
    <name type="scientific">Paenibacillus taichungensis</name>
    <dbReference type="NCBI Taxonomy" id="484184"/>
    <lineage>
        <taxon>Bacteria</taxon>
        <taxon>Bacillati</taxon>
        <taxon>Bacillota</taxon>
        <taxon>Bacilli</taxon>
        <taxon>Bacillales</taxon>
        <taxon>Paenibacillaceae</taxon>
        <taxon>Paenibacillus</taxon>
    </lineage>
</organism>
<comment type="subcellular location">
    <subcellularLocation>
        <location evidence="1">Membrane</location>
        <topology evidence="1">Multi-pass membrane protein</topology>
    </subcellularLocation>
</comment>
<dbReference type="InterPro" id="IPR003689">
    <property type="entry name" value="ZIP"/>
</dbReference>